<dbReference type="InterPro" id="IPR010201">
    <property type="entry name" value="HflK"/>
</dbReference>
<keyword evidence="11" id="KW-1185">Reference proteome</keyword>
<evidence type="ECO:0000256" key="6">
    <source>
        <dbReference type="RuleBase" id="RU364113"/>
    </source>
</evidence>
<dbReference type="InterPro" id="IPR036013">
    <property type="entry name" value="Band_7/SPFH_dom_sf"/>
</dbReference>
<feature type="domain" description="Band 7" evidence="9">
    <location>
        <begin position="101"/>
        <end position="280"/>
    </location>
</feature>
<comment type="subunit">
    <text evidence="6">HflC and HflK may interact to form a multimeric complex.</text>
</comment>
<feature type="compositionally biased region" description="Low complexity" evidence="8">
    <location>
        <begin position="410"/>
        <end position="426"/>
    </location>
</feature>
<dbReference type="NCBIfam" id="TIGR01933">
    <property type="entry name" value="hflK"/>
    <property type="match status" value="1"/>
</dbReference>
<evidence type="ECO:0000256" key="1">
    <source>
        <dbReference type="ARBA" id="ARBA00004167"/>
    </source>
</evidence>
<evidence type="ECO:0000256" key="7">
    <source>
        <dbReference type="SAM" id="Coils"/>
    </source>
</evidence>
<dbReference type="Pfam" id="PF01145">
    <property type="entry name" value="Band_7"/>
    <property type="match status" value="1"/>
</dbReference>
<proteinExistence type="inferred from homology"/>
<dbReference type="GO" id="GO:0016020">
    <property type="term" value="C:membrane"/>
    <property type="evidence" value="ECO:0007669"/>
    <property type="project" value="UniProtKB-SubCell"/>
</dbReference>
<evidence type="ECO:0000256" key="2">
    <source>
        <dbReference type="ARBA" id="ARBA00006971"/>
    </source>
</evidence>
<evidence type="ECO:0000256" key="5">
    <source>
        <dbReference type="ARBA" id="ARBA00023136"/>
    </source>
</evidence>
<evidence type="ECO:0000313" key="11">
    <source>
        <dbReference type="Proteomes" id="UP000009881"/>
    </source>
</evidence>
<feature type="region of interest" description="Disordered" evidence="8">
    <location>
        <begin position="378"/>
        <end position="426"/>
    </location>
</feature>
<evidence type="ECO:0000256" key="3">
    <source>
        <dbReference type="ARBA" id="ARBA00022692"/>
    </source>
</evidence>
<evidence type="ECO:0000313" key="10">
    <source>
        <dbReference type="EMBL" id="EKV27333.1"/>
    </source>
</evidence>
<protein>
    <recommendedName>
        <fullName evidence="6">Protein HflK</fullName>
    </recommendedName>
</protein>
<dbReference type="SMART" id="SM00244">
    <property type="entry name" value="PHB"/>
    <property type="match status" value="1"/>
</dbReference>
<feature type="region of interest" description="Disordered" evidence="8">
    <location>
        <begin position="1"/>
        <end position="48"/>
    </location>
</feature>
<dbReference type="RefSeq" id="WP_009542231.1">
    <property type="nucleotide sequence ID" value="NZ_ANHY01000020.1"/>
</dbReference>
<feature type="compositionally biased region" description="Gly residues" evidence="8">
    <location>
        <begin position="63"/>
        <end position="78"/>
    </location>
</feature>
<feature type="compositionally biased region" description="Basic and acidic residues" evidence="8">
    <location>
        <begin position="386"/>
        <end position="397"/>
    </location>
</feature>
<dbReference type="Proteomes" id="UP000009881">
    <property type="component" value="Unassembled WGS sequence"/>
</dbReference>
<dbReference type="STRING" id="1238182.C882_1835"/>
<dbReference type="PATRIC" id="fig|1238182.3.peg.3789"/>
<keyword evidence="3" id="KW-0812">Transmembrane</keyword>
<name>K9H9P1_9PROT</name>
<dbReference type="AlphaFoldDB" id="K9H9P1"/>
<dbReference type="InterPro" id="IPR001107">
    <property type="entry name" value="Band_7"/>
</dbReference>
<keyword evidence="4" id="KW-1133">Transmembrane helix</keyword>
<dbReference type="PANTHER" id="PTHR43327">
    <property type="entry name" value="STOMATIN-LIKE PROTEIN 2, MITOCHONDRIAL"/>
    <property type="match status" value="1"/>
</dbReference>
<feature type="coiled-coil region" evidence="7">
    <location>
        <begin position="272"/>
        <end position="321"/>
    </location>
</feature>
<evidence type="ECO:0000259" key="9">
    <source>
        <dbReference type="SMART" id="SM00244"/>
    </source>
</evidence>
<evidence type="ECO:0000256" key="4">
    <source>
        <dbReference type="ARBA" id="ARBA00022989"/>
    </source>
</evidence>
<comment type="similarity">
    <text evidence="2 6">Belongs to the band 7/mec-2 family. HflK subfamily.</text>
</comment>
<dbReference type="InterPro" id="IPR050710">
    <property type="entry name" value="Band7/mec-2_domain"/>
</dbReference>
<keyword evidence="7" id="KW-0175">Coiled coil</keyword>
<comment type="function">
    <text evidence="6">HflC and HflK could encode or regulate a protease.</text>
</comment>
<comment type="subcellular location">
    <subcellularLocation>
        <location evidence="1">Membrane</location>
        <topology evidence="1">Single-pass membrane protein</topology>
    </subcellularLocation>
</comment>
<keyword evidence="5" id="KW-0472">Membrane</keyword>
<feature type="region of interest" description="Disordered" evidence="8">
    <location>
        <begin position="59"/>
        <end position="78"/>
    </location>
</feature>
<reference evidence="10 11" key="1">
    <citation type="journal article" date="2013" name="Genome Announc.">
        <title>Draft Genome Sequence of an Alphaproteobacterium, Caenispirillum salinarum AK4(T), Isolated from a Solar Saltern.</title>
        <authorList>
            <person name="Khatri I."/>
            <person name="Singh A."/>
            <person name="Korpole S."/>
            <person name="Pinnaka A.K."/>
            <person name="Subramanian S."/>
        </authorList>
    </citation>
    <scope>NUCLEOTIDE SEQUENCE [LARGE SCALE GENOMIC DNA]</scope>
    <source>
        <strain evidence="10 11">AK4</strain>
    </source>
</reference>
<feature type="compositionally biased region" description="Gly residues" evidence="8">
    <location>
        <begin position="8"/>
        <end position="41"/>
    </location>
</feature>
<organism evidence="10 11">
    <name type="scientific">Caenispirillum salinarum AK4</name>
    <dbReference type="NCBI Taxonomy" id="1238182"/>
    <lineage>
        <taxon>Bacteria</taxon>
        <taxon>Pseudomonadati</taxon>
        <taxon>Pseudomonadota</taxon>
        <taxon>Alphaproteobacteria</taxon>
        <taxon>Rhodospirillales</taxon>
        <taxon>Novispirillaceae</taxon>
        <taxon>Caenispirillum</taxon>
    </lineage>
</organism>
<accession>K9H9P1</accession>
<dbReference type="Gene3D" id="3.30.479.30">
    <property type="entry name" value="Band 7 domain"/>
    <property type="match status" value="1"/>
</dbReference>
<gene>
    <name evidence="10" type="ORF">C882_1835</name>
</gene>
<evidence type="ECO:0000256" key="8">
    <source>
        <dbReference type="SAM" id="MobiDB-lite"/>
    </source>
</evidence>
<dbReference type="OrthoDB" id="9779595at2"/>
<dbReference type="CDD" id="cd03404">
    <property type="entry name" value="SPFH_HflK"/>
    <property type="match status" value="1"/>
</dbReference>
<comment type="caution">
    <text evidence="10">The sequence shown here is derived from an EMBL/GenBank/DDBJ whole genome shotgun (WGS) entry which is preliminary data.</text>
</comment>
<dbReference type="eggNOG" id="COG0330">
    <property type="taxonomic scope" value="Bacteria"/>
</dbReference>
<dbReference type="SUPFAM" id="SSF117892">
    <property type="entry name" value="Band 7/SPFH domain"/>
    <property type="match status" value="1"/>
</dbReference>
<dbReference type="EMBL" id="ANHY01000020">
    <property type="protein sequence ID" value="EKV27333.1"/>
    <property type="molecule type" value="Genomic_DNA"/>
</dbReference>
<sequence>MAWNQQGGPWGGGGNSGGGGGGPWGGGRGPGGGGGGGGGGGNPPPDLEEMLRKAQDKMRRIFPGGGGPGGGGGRGGAGGGGIGPKTVVLVVAGVLIAWGLTGFYRVQPDEQGVELLFGEYVKNTGPGLNYWFPSPIGSVETPKVTITNQITVGFRGSGDPRAGSARDVPEESMMLTGDQNIIDTDFIVQWRIADAGKFLFNIRDPETTVKAAAESAMREVIGQTPLESAMTDGRIEVQARAQDLLQSVLDEYEAGISILDVKLLKADPPEEVIDAFNDVQRARQDKERLQNEAQAYRNDIVPRAKGEAERMIQEAQAYKQKVIADAEGEAQRFTSVLESYNTAQDVTTKRLYLEALQEVLANSDKVLVDAGAQGSGVVPYLPLPELQKRQPGDRRDNTGGTGGSQTPQRSAPSPTFSSTTAQEAAR</sequence>
<dbReference type="PANTHER" id="PTHR43327:SF2">
    <property type="entry name" value="MODULATOR OF FTSH PROTEASE HFLK"/>
    <property type="match status" value="1"/>
</dbReference>